<evidence type="ECO:0000256" key="3">
    <source>
        <dbReference type="ARBA" id="ARBA00022475"/>
    </source>
</evidence>
<feature type="transmembrane region" description="Helical" evidence="7">
    <location>
        <begin position="189"/>
        <end position="211"/>
    </location>
</feature>
<evidence type="ECO:0000256" key="5">
    <source>
        <dbReference type="ARBA" id="ARBA00022989"/>
    </source>
</evidence>
<protein>
    <recommendedName>
        <fullName evidence="9">Transporter</fullName>
    </recommendedName>
</protein>
<name>A0A381V6V1_9ZZZZ</name>
<dbReference type="GO" id="GO:0016020">
    <property type="term" value="C:membrane"/>
    <property type="evidence" value="ECO:0007669"/>
    <property type="project" value="UniProtKB-SubCell"/>
</dbReference>
<evidence type="ECO:0000256" key="7">
    <source>
        <dbReference type="SAM" id="Phobius"/>
    </source>
</evidence>
<dbReference type="PANTHER" id="PTHR36838:SF3">
    <property type="entry name" value="TRANSPORTER AUXIN EFFLUX CARRIER EC FAMILY"/>
    <property type="match status" value="1"/>
</dbReference>
<evidence type="ECO:0000256" key="4">
    <source>
        <dbReference type="ARBA" id="ARBA00022692"/>
    </source>
</evidence>
<feature type="transmembrane region" description="Helical" evidence="7">
    <location>
        <begin position="54"/>
        <end position="76"/>
    </location>
</feature>
<proteinExistence type="predicted"/>
<dbReference type="PANTHER" id="PTHR36838">
    <property type="entry name" value="AUXIN EFFLUX CARRIER FAMILY PROTEIN"/>
    <property type="match status" value="1"/>
</dbReference>
<reference evidence="8" key="1">
    <citation type="submission" date="2018-05" db="EMBL/GenBank/DDBJ databases">
        <authorList>
            <person name="Lanie J.A."/>
            <person name="Ng W.-L."/>
            <person name="Kazmierczak K.M."/>
            <person name="Andrzejewski T.M."/>
            <person name="Davidsen T.M."/>
            <person name="Wayne K.J."/>
            <person name="Tettelin H."/>
            <person name="Glass J.I."/>
            <person name="Rusch D."/>
            <person name="Podicherti R."/>
            <person name="Tsui H.-C.T."/>
            <person name="Winkler M.E."/>
        </authorList>
    </citation>
    <scope>NUCLEOTIDE SEQUENCE</scope>
</reference>
<keyword evidence="3" id="KW-1003">Cell membrane</keyword>
<dbReference type="Pfam" id="PF03547">
    <property type="entry name" value="Mem_trans"/>
    <property type="match status" value="1"/>
</dbReference>
<dbReference type="EMBL" id="UINC01008015">
    <property type="protein sequence ID" value="SVA36106.1"/>
    <property type="molecule type" value="Genomic_DNA"/>
</dbReference>
<feature type="transmembrane region" description="Helical" evidence="7">
    <location>
        <begin position="159"/>
        <end position="177"/>
    </location>
</feature>
<dbReference type="GO" id="GO:0055085">
    <property type="term" value="P:transmembrane transport"/>
    <property type="evidence" value="ECO:0007669"/>
    <property type="project" value="InterPro"/>
</dbReference>
<organism evidence="8">
    <name type="scientific">marine metagenome</name>
    <dbReference type="NCBI Taxonomy" id="408172"/>
    <lineage>
        <taxon>unclassified sequences</taxon>
        <taxon>metagenomes</taxon>
        <taxon>ecological metagenomes</taxon>
    </lineage>
</organism>
<evidence type="ECO:0000256" key="1">
    <source>
        <dbReference type="ARBA" id="ARBA00004141"/>
    </source>
</evidence>
<evidence type="ECO:0000313" key="8">
    <source>
        <dbReference type="EMBL" id="SVA36106.1"/>
    </source>
</evidence>
<evidence type="ECO:0000256" key="6">
    <source>
        <dbReference type="ARBA" id="ARBA00023136"/>
    </source>
</evidence>
<dbReference type="AlphaFoldDB" id="A0A381V6V1"/>
<keyword evidence="4 7" id="KW-0812">Transmembrane</keyword>
<evidence type="ECO:0008006" key="9">
    <source>
        <dbReference type="Google" id="ProtNLM"/>
    </source>
</evidence>
<keyword evidence="6 7" id="KW-0472">Membrane</keyword>
<sequence>MGVFGYVLAGYILKKINIVPPNIEKIFSSISFNVLLPLALIVNFWLIIFPNVLVIKLVISFFGAGIIVFIISFFIGKQFYRFKIDDSAIFGLGACFGNSVALGIPLMYSILGPVDAMPYMILVLFHGIIHFTYTTLIIESYRNRKRSNINKITKTIFGLVQNIVLVGMFIGLALNYFEIPFPNTLQNIIQPIAKLALPTVLISMGMGLGGFKLTANLSYSIILTSLKNFIHPLIAFI</sequence>
<keyword evidence="5 7" id="KW-1133">Transmembrane helix</keyword>
<evidence type="ECO:0000256" key="2">
    <source>
        <dbReference type="ARBA" id="ARBA00022448"/>
    </source>
</evidence>
<feature type="non-terminal residue" evidence="8">
    <location>
        <position position="237"/>
    </location>
</feature>
<dbReference type="InterPro" id="IPR004776">
    <property type="entry name" value="Mem_transp_PIN-like"/>
</dbReference>
<gene>
    <name evidence="8" type="ORF">METZ01_LOCUS88960</name>
</gene>
<comment type="subcellular location">
    <subcellularLocation>
        <location evidence="1">Membrane</location>
        <topology evidence="1">Multi-pass membrane protein</topology>
    </subcellularLocation>
</comment>
<feature type="transmembrane region" description="Helical" evidence="7">
    <location>
        <begin position="88"/>
        <end position="111"/>
    </location>
</feature>
<feature type="transmembrane region" description="Helical" evidence="7">
    <location>
        <begin position="117"/>
        <end position="138"/>
    </location>
</feature>
<keyword evidence="2" id="KW-0813">Transport</keyword>
<feature type="transmembrane region" description="Helical" evidence="7">
    <location>
        <begin position="30"/>
        <end position="48"/>
    </location>
</feature>
<accession>A0A381V6V1</accession>